<reference evidence="1 2" key="1">
    <citation type="submission" date="2011-01" db="EMBL/GenBank/DDBJ databases">
        <authorList>
            <person name="Muzny D."/>
            <person name="Qin X."/>
            <person name="Deng J."/>
            <person name="Jiang H."/>
            <person name="Liu Y."/>
            <person name="Qu J."/>
            <person name="Song X.-Z."/>
            <person name="Zhang L."/>
            <person name="Thornton R."/>
            <person name="Coyle M."/>
            <person name="Francisco L."/>
            <person name="Jackson L."/>
            <person name="Javaid M."/>
            <person name="Korchina V."/>
            <person name="Kovar C."/>
            <person name="Mata R."/>
            <person name="Mathew T."/>
            <person name="Ngo R."/>
            <person name="Nguyen L."/>
            <person name="Nguyen N."/>
            <person name="Okwuonu G."/>
            <person name="Ongeri F."/>
            <person name="Pham C."/>
            <person name="Simmons D."/>
            <person name="Wilczek-Boney K."/>
            <person name="Hale W."/>
            <person name="Jakkamsetti A."/>
            <person name="Pham P."/>
            <person name="Ruth R."/>
            <person name="San Lucas F."/>
            <person name="Warren J."/>
            <person name="Zhang J."/>
            <person name="Zhao Z."/>
            <person name="Zhou C."/>
            <person name="Zhu D."/>
            <person name="Lee S."/>
            <person name="Bess C."/>
            <person name="Blankenburg K."/>
            <person name="Forbes L."/>
            <person name="Fu Q."/>
            <person name="Gubbala S."/>
            <person name="Hirani K."/>
            <person name="Jayaseelan J.C."/>
            <person name="Lara F."/>
            <person name="Munidasa M."/>
            <person name="Palculict T."/>
            <person name="Patil S."/>
            <person name="Pu L.-L."/>
            <person name="Saada N."/>
            <person name="Tang L."/>
            <person name="Weissenberger G."/>
            <person name="Zhu Y."/>
            <person name="Hemphill L."/>
            <person name="Shang Y."/>
            <person name="Youmans B."/>
            <person name="Ayvaz T."/>
            <person name="Ross M."/>
            <person name="Santibanez J."/>
            <person name="Aqrawi P."/>
            <person name="Gross S."/>
            <person name="Joshi V."/>
            <person name="Fowler G."/>
            <person name="Nazareth L."/>
            <person name="Reid J."/>
            <person name="Worley K."/>
            <person name="Petrosino J."/>
            <person name="Highlander S."/>
            <person name="Gibbs R."/>
        </authorList>
    </citation>
    <scope>NUCLEOTIDE SEQUENCE [LARGE SCALE GENOMIC DNA]</scope>
    <source>
        <strain evidence="1 2">DSM 16608</strain>
    </source>
</reference>
<keyword evidence="2" id="KW-1185">Reference proteome</keyword>
<dbReference type="AlphaFoldDB" id="F0F5I2"/>
<dbReference type="Proteomes" id="UP000005697">
    <property type="component" value="Unassembled WGS sequence"/>
</dbReference>
<evidence type="ECO:0000313" key="1">
    <source>
        <dbReference type="EMBL" id="EGC20601.1"/>
    </source>
</evidence>
<dbReference type="EMBL" id="AEWX01000013">
    <property type="protein sequence ID" value="EGC20601.1"/>
    <property type="molecule type" value="Genomic_DNA"/>
</dbReference>
<proteinExistence type="predicted"/>
<dbReference type="HOGENOM" id="CLU_2992908_0_0_10"/>
<sequence length="57" mass="6250">MYHGDRSEPDLLPICRCPTPAVPSVNTRRVASLHLCALSPDSKRSVGKEASYSRKPV</sequence>
<accession>F0F5I2</accession>
<evidence type="ECO:0000313" key="2">
    <source>
        <dbReference type="Proteomes" id="UP000005697"/>
    </source>
</evidence>
<gene>
    <name evidence="1" type="ORF">HMPREF9141_0848</name>
</gene>
<organism evidence="1 2">
    <name type="scientific">Prevotella multiformis DSM 16608</name>
    <dbReference type="NCBI Taxonomy" id="888743"/>
    <lineage>
        <taxon>Bacteria</taxon>
        <taxon>Pseudomonadati</taxon>
        <taxon>Bacteroidota</taxon>
        <taxon>Bacteroidia</taxon>
        <taxon>Bacteroidales</taxon>
        <taxon>Prevotellaceae</taxon>
        <taxon>Prevotella</taxon>
    </lineage>
</organism>
<name>F0F5I2_9BACT</name>
<protein>
    <submittedName>
        <fullName evidence="1">Uncharacterized protein</fullName>
    </submittedName>
</protein>
<comment type="caution">
    <text evidence="1">The sequence shown here is derived from an EMBL/GenBank/DDBJ whole genome shotgun (WGS) entry which is preliminary data.</text>
</comment>